<feature type="transmembrane region" description="Helical" evidence="1">
    <location>
        <begin position="203"/>
        <end position="223"/>
    </location>
</feature>
<gene>
    <name evidence="2" type="ORF">D6D85_14820</name>
    <name evidence="3" type="ORF">EF810_04165</name>
</gene>
<reference evidence="3 5" key="2">
    <citation type="journal article" date="2019" name="Nat. Microbiol.">
        <title>Wide diversity of methane and short-chain alkane metabolisms in uncultured archaea.</title>
        <authorList>
            <person name="Borrel G."/>
            <person name="Adam P.S."/>
            <person name="McKay L.J."/>
            <person name="Chen L.X."/>
            <person name="Sierra-Garcia I.N."/>
            <person name="Sieber C.M."/>
            <person name="Letourneur Q."/>
            <person name="Ghozlane A."/>
            <person name="Andersen G.L."/>
            <person name="Li W.J."/>
            <person name="Hallam S.J."/>
            <person name="Muyzer G."/>
            <person name="de Oliveira V.M."/>
            <person name="Inskeep W.P."/>
            <person name="Banfield J.F."/>
            <person name="Gribaldo S."/>
        </authorList>
    </citation>
    <scope>NUCLEOTIDE SEQUENCE [LARGE SCALE GENOMIC DNA]</scope>
    <source>
        <strain evidence="3">NM4</strain>
    </source>
</reference>
<protein>
    <submittedName>
        <fullName evidence="2">Uncharacterized protein</fullName>
    </submittedName>
</protein>
<name>A0A3R9QSM7_9CREN</name>
<dbReference type="EMBL" id="RXII01000065">
    <property type="protein sequence ID" value="RZN61848.1"/>
    <property type="molecule type" value="Genomic_DNA"/>
</dbReference>
<keyword evidence="1" id="KW-1133">Transmembrane helix</keyword>
<feature type="transmembrane region" description="Helical" evidence="1">
    <location>
        <begin position="169"/>
        <end position="191"/>
    </location>
</feature>
<evidence type="ECO:0000313" key="4">
    <source>
        <dbReference type="Proteomes" id="UP000277582"/>
    </source>
</evidence>
<accession>A0A3R9QSM7</accession>
<dbReference type="RefSeq" id="WP_125672717.1">
    <property type="nucleotide sequence ID" value="NZ_RCOS01000165.1"/>
</dbReference>
<dbReference type="AlphaFoldDB" id="A0A3R9QSM7"/>
<dbReference type="EMBL" id="RCOS01000165">
    <property type="protein sequence ID" value="RSN71930.1"/>
    <property type="molecule type" value="Genomic_DNA"/>
</dbReference>
<sequence length="353" mass="39708">MGSKILGGVRRLGAIMQNEPQDQVNELSSLLISVAAVTIVIANRLSSIRKKLDETLERLKGTLSITDYEEFSKDIIALSRICDEYILLGRRSSNGELIPYVRSELCAGLLIKYGRISGIEKFKDEVEARIDTLKDYMGSRISLRAERSSADILKEIESISRLQNIFNDIMNYINIIIAAGIAISFSGSISTLIKLLPPGINEFVWGLILFLLAFLILLASRNLQERKYFPLFKMDLSEEDIRSILNCEVPSGRKMKFDQVLVDLSGGSKKAIWRIKRIRGNPVITFHVEAHSNKAYRIQCISFETTGLKPEEAKELSKRCISSLLMELRSNGVLKESPDGVLLYIFSIQSKEP</sequence>
<reference evidence="2 4" key="1">
    <citation type="submission" date="2018-10" db="EMBL/GenBank/DDBJ databases">
        <title>Co-occurring genomic capacity for anaerobic methane metabolism and dissimilatory sulfite reduction discovered in the Korarchaeota.</title>
        <authorList>
            <person name="Mckay L.J."/>
            <person name="Dlakic M."/>
            <person name="Fields M.W."/>
            <person name="Delmont T.O."/>
            <person name="Eren A.M."/>
            <person name="Jay Z.J."/>
            <person name="Klingelsmith K.B."/>
            <person name="Rusch D.B."/>
            <person name="Inskeep W.P."/>
        </authorList>
    </citation>
    <scope>NUCLEOTIDE SEQUENCE [LARGE SCALE GENOMIC DNA]</scope>
    <source>
        <strain evidence="2 4">MDKW</strain>
    </source>
</reference>
<organism evidence="2 4">
    <name type="scientific">Candidatus Methanodesulfokora washburnensis</name>
    <dbReference type="NCBI Taxonomy" id="2478471"/>
    <lineage>
        <taxon>Archaea</taxon>
        <taxon>Thermoproteota</taxon>
        <taxon>Candidatus Korarchaeia</taxon>
        <taxon>Candidatus Korarchaeia incertae sedis</taxon>
        <taxon>Candidatus Methanodesulfokora</taxon>
    </lineage>
</organism>
<evidence type="ECO:0000313" key="2">
    <source>
        <dbReference type="EMBL" id="RSN71930.1"/>
    </source>
</evidence>
<keyword evidence="1" id="KW-0472">Membrane</keyword>
<comment type="caution">
    <text evidence="2">The sequence shown here is derived from an EMBL/GenBank/DDBJ whole genome shotgun (WGS) entry which is preliminary data.</text>
</comment>
<keyword evidence="4" id="KW-1185">Reference proteome</keyword>
<evidence type="ECO:0000256" key="1">
    <source>
        <dbReference type="SAM" id="Phobius"/>
    </source>
</evidence>
<evidence type="ECO:0000313" key="5">
    <source>
        <dbReference type="Proteomes" id="UP000316217"/>
    </source>
</evidence>
<dbReference type="Proteomes" id="UP000277582">
    <property type="component" value="Unassembled WGS sequence"/>
</dbReference>
<proteinExistence type="predicted"/>
<evidence type="ECO:0000313" key="3">
    <source>
        <dbReference type="EMBL" id="RZN61848.1"/>
    </source>
</evidence>
<dbReference type="Proteomes" id="UP000316217">
    <property type="component" value="Unassembled WGS sequence"/>
</dbReference>
<keyword evidence="1" id="KW-0812">Transmembrane</keyword>